<dbReference type="AlphaFoldDB" id="A0A8A6KUA5"/>
<dbReference type="RefSeq" id="YP_010242150.1">
    <property type="nucleotide sequence ID" value="NC_059933.1"/>
</dbReference>
<accession>A0A8A6KUA5</accession>
<geneLocation type="mitochondrion" evidence="6"/>
<name>A0A8A6KUA5_9STRA</name>
<gene>
    <name evidence="6" type="primary">rpl5</name>
</gene>
<feature type="domain" description="Large ribosomal subunit protein uL5 C-terminal" evidence="5">
    <location>
        <begin position="88"/>
        <end position="184"/>
    </location>
</feature>
<dbReference type="SUPFAM" id="SSF55282">
    <property type="entry name" value="RL5-like"/>
    <property type="match status" value="1"/>
</dbReference>
<keyword evidence="2 4" id="KW-0689">Ribosomal protein</keyword>
<evidence type="ECO:0000256" key="1">
    <source>
        <dbReference type="ARBA" id="ARBA00008553"/>
    </source>
</evidence>
<sequence>MFSDINMNFYRYYNENVVKYDLLNKFQYKSLNEMPKFHKIILNFGSKKSDLKQLGPTLLALELITSQRSLLTTSNTINLSLKIKKGSPTGCKITLRRMTMYTFLNKVVNKIFPKLKPFRGFTILTSKAKMQKTFSFSLRNNLLFPELEKHYQYFNRLPYLDVTIVTTAKSVRELVFLLKSFKIPLL</sequence>
<dbReference type="InterPro" id="IPR031309">
    <property type="entry name" value="Ribosomal_uL5_C"/>
</dbReference>
<reference evidence="6" key="1">
    <citation type="submission" date="2020-12" db="EMBL/GenBank/DDBJ databases">
        <authorList>
            <person name="Xu Q."/>
            <person name="Chen N."/>
        </authorList>
    </citation>
    <scope>NUCLEOTIDE SEQUENCE</scope>
    <source>
        <strain evidence="6">CNS00095</strain>
    </source>
</reference>
<dbReference type="InterPro" id="IPR002132">
    <property type="entry name" value="Ribosomal_uL5"/>
</dbReference>
<dbReference type="PANTHER" id="PTHR11994">
    <property type="entry name" value="60S RIBOSOMAL PROTEIN L11-RELATED"/>
    <property type="match status" value="1"/>
</dbReference>
<dbReference type="GO" id="GO:0006412">
    <property type="term" value="P:translation"/>
    <property type="evidence" value="ECO:0007669"/>
    <property type="project" value="InterPro"/>
</dbReference>
<evidence type="ECO:0000259" key="5">
    <source>
        <dbReference type="Pfam" id="PF00673"/>
    </source>
</evidence>
<evidence type="ECO:0000313" key="6">
    <source>
        <dbReference type="EMBL" id="QTI83151.1"/>
    </source>
</evidence>
<evidence type="ECO:0000256" key="4">
    <source>
        <dbReference type="RuleBase" id="RU003930"/>
    </source>
</evidence>
<dbReference type="GeneID" id="69241684"/>
<protein>
    <submittedName>
        <fullName evidence="6">Ribosomal protein L5</fullName>
    </submittedName>
</protein>
<dbReference type="Pfam" id="PF00673">
    <property type="entry name" value="Ribosomal_L5_C"/>
    <property type="match status" value="1"/>
</dbReference>
<dbReference type="InterPro" id="IPR022803">
    <property type="entry name" value="Ribosomal_uL5_dom_sf"/>
</dbReference>
<dbReference type="GO" id="GO:0003735">
    <property type="term" value="F:structural constituent of ribosome"/>
    <property type="evidence" value="ECO:0007669"/>
    <property type="project" value="InterPro"/>
</dbReference>
<organism evidence="6">
    <name type="scientific">Minutocellus polymorphus</name>
    <dbReference type="NCBI Taxonomy" id="265543"/>
    <lineage>
        <taxon>Eukaryota</taxon>
        <taxon>Sar</taxon>
        <taxon>Stramenopiles</taxon>
        <taxon>Ochrophyta</taxon>
        <taxon>Bacillariophyta</taxon>
        <taxon>Mediophyceae</taxon>
        <taxon>Cymatosirophycidae</taxon>
        <taxon>Cymatosirales</taxon>
        <taxon>Cymatosiraceae</taxon>
        <taxon>Minutocellus</taxon>
    </lineage>
</organism>
<keyword evidence="6" id="KW-0496">Mitochondrion</keyword>
<comment type="similarity">
    <text evidence="1 4">Belongs to the universal ribosomal protein uL5 family.</text>
</comment>
<evidence type="ECO:0000256" key="3">
    <source>
        <dbReference type="ARBA" id="ARBA00023274"/>
    </source>
</evidence>
<dbReference type="EMBL" id="MW417226">
    <property type="protein sequence ID" value="QTI83151.1"/>
    <property type="molecule type" value="Genomic_DNA"/>
</dbReference>
<dbReference type="Gene3D" id="3.30.1440.10">
    <property type="match status" value="1"/>
</dbReference>
<keyword evidence="3 4" id="KW-0687">Ribonucleoprotein</keyword>
<dbReference type="GO" id="GO:1990904">
    <property type="term" value="C:ribonucleoprotein complex"/>
    <property type="evidence" value="ECO:0007669"/>
    <property type="project" value="UniProtKB-KW"/>
</dbReference>
<proteinExistence type="inferred from homology"/>
<evidence type="ECO:0000256" key="2">
    <source>
        <dbReference type="ARBA" id="ARBA00022980"/>
    </source>
</evidence>
<dbReference type="GO" id="GO:0005840">
    <property type="term" value="C:ribosome"/>
    <property type="evidence" value="ECO:0007669"/>
    <property type="project" value="UniProtKB-KW"/>
</dbReference>
<dbReference type="PIRSF" id="PIRSF002161">
    <property type="entry name" value="Ribosomal_L5"/>
    <property type="match status" value="1"/>
</dbReference>